<evidence type="ECO:0000259" key="4">
    <source>
        <dbReference type="PROSITE" id="PS01124"/>
    </source>
</evidence>
<dbReference type="GO" id="GO:0043565">
    <property type="term" value="F:sequence-specific DNA binding"/>
    <property type="evidence" value="ECO:0007669"/>
    <property type="project" value="InterPro"/>
</dbReference>
<organism evidence="5 6">
    <name type="scientific">Prosthecodimorpha hirschii</name>
    <dbReference type="NCBI Taxonomy" id="665126"/>
    <lineage>
        <taxon>Bacteria</taxon>
        <taxon>Pseudomonadati</taxon>
        <taxon>Pseudomonadota</taxon>
        <taxon>Alphaproteobacteria</taxon>
        <taxon>Hyphomicrobiales</taxon>
        <taxon>Ancalomicrobiaceae</taxon>
        <taxon>Prosthecodimorpha</taxon>
    </lineage>
</organism>
<dbReference type="SMART" id="SM00342">
    <property type="entry name" value="HTH_ARAC"/>
    <property type="match status" value="1"/>
</dbReference>
<keyword evidence="1" id="KW-0805">Transcription regulation</keyword>
<dbReference type="InterPro" id="IPR050204">
    <property type="entry name" value="AraC_XylS_family_regulators"/>
</dbReference>
<dbReference type="EMBL" id="LJYW01000001">
    <property type="protein sequence ID" value="KPL52094.1"/>
    <property type="molecule type" value="Genomic_DNA"/>
</dbReference>
<dbReference type="STRING" id="665126.ABB55_07525"/>
<dbReference type="InterPro" id="IPR018062">
    <property type="entry name" value="HTH_AraC-typ_CS"/>
</dbReference>
<accession>A0A0P6VJ70</accession>
<dbReference type="InterPro" id="IPR035418">
    <property type="entry name" value="AraC-bd_2"/>
</dbReference>
<dbReference type="PROSITE" id="PS01124">
    <property type="entry name" value="HTH_ARAC_FAMILY_2"/>
    <property type="match status" value="1"/>
</dbReference>
<reference evidence="5 6" key="1">
    <citation type="submission" date="2015-09" db="EMBL/GenBank/DDBJ databases">
        <authorList>
            <person name="Jackson K.R."/>
            <person name="Lunt B.L."/>
            <person name="Fisher J.N.B."/>
            <person name="Gardner A.V."/>
            <person name="Bailey M.E."/>
            <person name="Deus L.M."/>
            <person name="Earl A.S."/>
            <person name="Gibby P.D."/>
            <person name="Hartmann K.A."/>
            <person name="Liu J.E."/>
            <person name="Manci A.M."/>
            <person name="Nielsen D.A."/>
            <person name="Solomon M.B."/>
            <person name="Breakwell D.P."/>
            <person name="Burnett S.H."/>
            <person name="Grose J.H."/>
        </authorList>
    </citation>
    <scope>NUCLEOTIDE SEQUENCE [LARGE SCALE GENOMIC DNA]</scope>
    <source>
        <strain evidence="5 6">16</strain>
    </source>
</reference>
<dbReference type="Proteomes" id="UP000048984">
    <property type="component" value="Unassembled WGS sequence"/>
</dbReference>
<keyword evidence="6" id="KW-1185">Reference proteome</keyword>
<name>A0A0P6VJ70_9HYPH</name>
<reference evidence="5 6" key="2">
    <citation type="submission" date="2015-10" db="EMBL/GenBank/DDBJ databases">
        <title>Draft Genome Sequence of Prosthecomicrobium hirschii ATCC 27832.</title>
        <authorList>
            <person name="Daniel J."/>
            <person name="Givan S.A."/>
            <person name="Brun Y.V."/>
            <person name="Brown P.J."/>
        </authorList>
    </citation>
    <scope>NUCLEOTIDE SEQUENCE [LARGE SCALE GENOMIC DNA]</scope>
    <source>
        <strain evidence="5 6">16</strain>
    </source>
</reference>
<dbReference type="InterPro" id="IPR009057">
    <property type="entry name" value="Homeodomain-like_sf"/>
</dbReference>
<dbReference type="PROSITE" id="PS00041">
    <property type="entry name" value="HTH_ARAC_FAMILY_1"/>
    <property type="match status" value="1"/>
</dbReference>
<dbReference type="GO" id="GO:0003700">
    <property type="term" value="F:DNA-binding transcription factor activity"/>
    <property type="evidence" value="ECO:0007669"/>
    <property type="project" value="InterPro"/>
</dbReference>
<evidence type="ECO:0000256" key="2">
    <source>
        <dbReference type="ARBA" id="ARBA00023125"/>
    </source>
</evidence>
<evidence type="ECO:0000256" key="1">
    <source>
        <dbReference type="ARBA" id="ARBA00023015"/>
    </source>
</evidence>
<evidence type="ECO:0000313" key="5">
    <source>
        <dbReference type="EMBL" id="KPL52094.1"/>
    </source>
</evidence>
<gene>
    <name evidence="5" type="ORF">ABB55_07525</name>
</gene>
<dbReference type="Pfam" id="PF14525">
    <property type="entry name" value="AraC_binding_2"/>
    <property type="match status" value="1"/>
</dbReference>
<keyword evidence="2" id="KW-0238">DNA-binding</keyword>
<evidence type="ECO:0000256" key="3">
    <source>
        <dbReference type="ARBA" id="ARBA00023163"/>
    </source>
</evidence>
<dbReference type="Pfam" id="PF12833">
    <property type="entry name" value="HTH_18"/>
    <property type="match status" value="1"/>
</dbReference>
<dbReference type="PANTHER" id="PTHR46796">
    <property type="entry name" value="HTH-TYPE TRANSCRIPTIONAL ACTIVATOR RHAS-RELATED"/>
    <property type="match status" value="1"/>
</dbReference>
<proteinExistence type="predicted"/>
<dbReference type="InterPro" id="IPR018060">
    <property type="entry name" value="HTH_AraC"/>
</dbReference>
<evidence type="ECO:0000313" key="6">
    <source>
        <dbReference type="Proteomes" id="UP000048984"/>
    </source>
</evidence>
<dbReference type="Gene3D" id="1.10.10.60">
    <property type="entry name" value="Homeodomain-like"/>
    <property type="match status" value="1"/>
</dbReference>
<dbReference type="RefSeq" id="WP_054358257.1">
    <property type="nucleotide sequence ID" value="NZ_LJYW01000001.1"/>
</dbReference>
<sequence>MQSRQGMPGPLQGLDLAPLYRDCLLDSRERRETYDVIAGELCDYGLQWRGGAVDAKAYRCRTGRLAIYSMRYGDEVTITPDLYRDFLLVHVCLRNGIELDGDGETAHVPQGGVYFSAPQRRIRLRWQEGCEQVIIRVPYGLAGIEAGTPLRPGAPLAAGLAPIFSSQLNMLLSLARQPEGLPGLADWAAHAEEGFARFAALHLRADPAQAAAALRSWDPAGGEASERDGSERHADRRDRLVAFIESRLARPIQLDDLTRAVGVGRSQLNDLTQQAFGCAPMALVRRLRLQAARRDLEIDPDQTLTQLSLRYGFEHQSRFSAYYRRLFGEAPRETRGRLHGAAPATGTGRSG</sequence>
<feature type="domain" description="HTH araC/xylS-type" evidence="4">
    <location>
        <begin position="238"/>
        <end position="337"/>
    </location>
</feature>
<keyword evidence="3" id="KW-0804">Transcription</keyword>
<protein>
    <recommendedName>
        <fullName evidence="4">HTH araC/xylS-type domain-containing protein</fullName>
    </recommendedName>
</protein>
<dbReference type="AlphaFoldDB" id="A0A0P6VJ70"/>
<comment type="caution">
    <text evidence="5">The sequence shown here is derived from an EMBL/GenBank/DDBJ whole genome shotgun (WGS) entry which is preliminary data.</text>
</comment>
<dbReference type="SUPFAM" id="SSF46689">
    <property type="entry name" value="Homeodomain-like"/>
    <property type="match status" value="1"/>
</dbReference>